<sequence>MEFLARNSFEELTSKTVQLCGLFTDNEFLYLAASPDGLVGEDGILEIKCPFVAKDTLSATEAVQNKLLDYCSINDKTGNIELKKNHNYYYQVIGQLRITQRKICYFVIHTTNWTNIQEIKYEEEFWINNMVEKLKLFYLECMLPEIVNPLFKLRLLVTDIREPIHIIHAQKNMKSMVKKKK</sequence>
<evidence type="ECO:0000313" key="3">
    <source>
        <dbReference type="Proteomes" id="UP001160148"/>
    </source>
</evidence>
<dbReference type="Proteomes" id="UP001160148">
    <property type="component" value="Unassembled WGS sequence"/>
</dbReference>
<name>A0AAV0WM46_9HEMI</name>
<dbReference type="Gene3D" id="3.90.320.10">
    <property type="match status" value="1"/>
</dbReference>
<dbReference type="InterPro" id="IPR011604">
    <property type="entry name" value="PDDEXK-like_dom_sf"/>
</dbReference>
<dbReference type="PANTHER" id="PTHR46609">
    <property type="entry name" value="EXONUCLEASE, PHAGE-TYPE/RECB, C-TERMINAL DOMAIN-CONTAINING PROTEIN"/>
    <property type="match status" value="1"/>
</dbReference>
<dbReference type="GO" id="GO:0006281">
    <property type="term" value="P:DNA repair"/>
    <property type="evidence" value="ECO:0007669"/>
    <property type="project" value="UniProtKB-ARBA"/>
</dbReference>
<dbReference type="PANTHER" id="PTHR46609:SF8">
    <property type="entry name" value="YQAJ VIRAL RECOMBINASE DOMAIN-CONTAINING PROTEIN"/>
    <property type="match status" value="1"/>
</dbReference>
<evidence type="ECO:0000313" key="2">
    <source>
        <dbReference type="EMBL" id="CAI6356911.1"/>
    </source>
</evidence>
<comment type="caution">
    <text evidence="2">The sequence shown here is derived from an EMBL/GenBank/DDBJ whole genome shotgun (WGS) entry which is preliminary data.</text>
</comment>
<evidence type="ECO:0000259" key="1">
    <source>
        <dbReference type="Pfam" id="PF09588"/>
    </source>
</evidence>
<accession>A0AAV0WM46</accession>
<dbReference type="CDD" id="cd22343">
    <property type="entry name" value="PDDEXK_lambda_exonuclease-like"/>
    <property type="match status" value="1"/>
</dbReference>
<dbReference type="SUPFAM" id="SSF52980">
    <property type="entry name" value="Restriction endonuclease-like"/>
    <property type="match status" value="1"/>
</dbReference>
<protein>
    <recommendedName>
        <fullName evidence="1">YqaJ viral recombinase domain-containing protein</fullName>
    </recommendedName>
</protein>
<dbReference type="AlphaFoldDB" id="A0AAV0WM46"/>
<proteinExistence type="predicted"/>
<keyword evidence="3" id="KW-1185">Reference proteome</keyword>
<organism evidence="2 3">
    <name type="scientific">Macrosiphum euphorbiae</name>
    <name type="common">potato aphid</name>
    <dbReference type="NCBI Taxonomy" id="13131"/>
    <lineage>
        <taxon>Eukaryota</taxon>
        <taxon>Metazoa</taxon>
        <taxon>Ecdysozoa</taxon>
        <taxon>Arthropoda</taxon>
        <taxon>Hexapoda</taxon>
        <taxon>Insecta</taxon>
        <taxon>Pterygota</taxon>
        <taxon>Neoptera</taxon>
        <taxon>Paraneoptera</taxon>
        <taxon>Hemiptera</taxon>
        <taxon>Sternorrhyncha</taxon>
        <taxon>Aphidomorpha</taxon>
        <taxon>Aphidoidea</taxon>
        <taxon>Aphididae</taxon>
        <taxon>Macrosiphini</taxon>
        <taxon>Macrosiphum</taxon>
    </lineage>
</organism>
<dbReference type="InterPro" id="IPR019080">
    <property type="entry name" value="YqaJ_viral_recombinase"/>
</dbReference>
<feature type="domain" description="YqaJ viral recombinase" evidence="1">
    <location>
        <begin position="1"/>
        <end position="101"/>
    </location>
</feature>
<dbReference type="InterPro" id="IPR051703">
    <property type="entry name" value="NF-kappa-B_Signaling_Reg"/>
</dbReference>
<gene>
    <name evidence="2" type="ORF">MEUPH1_LOCUS12595</name>
</gene>
<dbReference type="Pfam" id="PF09588">
    <property type="entry name" value="YqaJ"/>
    <property type="match status" value="1"/>
</dbReference>
<reference evidence="2 3" key="1">
    <citation type="submission" date="2023-01" db="EMBL/GenBank/DDBJ databases">
        <authorList>
            <person name="Whitehead M."/>
        </authorList>
    </citation>
    <scope>NUCLEOTIDE SEQUENCE [LARGE SCALE GENOMIC DNA]</scope>
</reference>
<dbReference type="InterPro" id="IPR011335">
    <property type="entry name" value="Restrct_endonuc-II-like"/>
</dbReference>
<dbReference type="EMBL" id="CARXXK010000002">
    <property type="protein sequence ID" value="CAI6356911.1"/>
    <property type="molecule type" value="Genomic_DNA"/>
</dbReference>